<evidence type="ECO:0000256" key="3">
    <source>
        <dbReference type="ARBA" id="ARBA00022729"/>
    </source>
</evidence>
<dbReference type="PANTHER" id="PTHR14905">
    <property type="entry name" value="NG37"/>
    <property type="match status" value="1"/>
</dbReference>
<dbReference type="InterPro" id="IPR056861">
    <property type="entry name" value="HMCN1-like_VWA"/>
</dbReference>
<keyword evidence="3" id="KW-0732">Signal</keyword>
<feature type="domain" description="Hemicentin/VWA7 galactose-binding" evidence="6">
    <location>
        <begin position="430"/>
        <end position="518"/>
    </location>
</feature>
<dbReference type="InterPro" id="IPR057615">
    <property type="entry name" value="Ig_VWA7"/>
</dbReference>
<dbReference type="RefSeq" id="WP_095979559.1">
    <property type="nucleotide sequence ID" value="NZ_CP022163.1"/>
</dbReference>
<organism evidence="10 11">
    <name type="scientific">Melittangium boletus DSM 14713</name>
    <dbReference type="NCBI Taxonomy" id="1294270"/>
    <lineage>
        <taxon>Bacteria</taxon>
        <taxon>Pseudomonadati</taxon>
        <taxon>Myxococcota</taxon>
        <taxon>Myxococcia</taxon>
        <taxon>Myxococcales</taxon>
        <taxon>Cystobacterineae</taxon>
        <taxon>Archangiaceae</taxon>
        <taxon>Melittangium</taxon>
    </lineage>
</organism>
<evidence type="ECO:0000256" key="1">
    <source>
        <dbReference type="ARBA" id="ARBA00004613"/>
    </source>
</evidence>
<dbReference type="InterPro" id="IPR056862">
    <property type="entry name" value="VWA7_N"/>
</dbReference>
<dbReference type="PANTHER" id="PTHR14905:SF7">
    <property type="entry name" value="VON WILLEBRAND FACTOR A DOMAIN-CONTAINING PROTEIN 7"/>
    <property type="match status" value="1"/>
</dbReference>
<evidence type="ECO:0000259" key="8">
    <source>
        <dbReference type="Pfam" id="PF25106"/>
    </source>
</evidence>
<evidence type="ECO:0000259" key="6">
    <source>
        <dbReference type="Pfam" id="PF23560"/>
    </source>
</evidence>
<evidence type="ECO:0000259" key="9">
    <source>
        <dbReference type="Pfam" id="PF25107"/>
    </source>
</evidence>
<feature type="domain" description="VWA7 Ig-like" evidence="7">
    <location>
        <begin position="632"/>
        <end position="724"/>
    </location>
</feature>
<dbReference type="Pfam" id="PF25107">
    <property type="entry name" value="VWA7_N"/>
    <property type="match status" value="1"/>
</dbReference>
<dbReference type="InterPro" id="IPR036465">
    <property type="entry name" value="vWFA_dom_sf"/>
</dbReference>
<feature type="region of interest" description="Disordered" evidence="5">
    <location>
        <begin position="180"/>
        <end position="209"/>
    </location>
</feature>
<evidence type="ECO:0000256" key="4">
    <source>
        <dbReference type="ARBA" id="ARBA00023180"/>
    </source>
</evidence>
<name>A0A250IIX3_9BACT</name>
<reference evidence="10 11" key="1">
    <citation type="submission" date="2017-06" db="EMBL/GenBank/DDBJ databases">
        <authorList>
            <person name="Kim H.J."/>
            <person name="Triplett B.A."/>
        </authorList>
    </citation>
    <scope>NUCLEOTIDE SEQUENCE [LARGE SCALE GENOMIC DNA]</scope>
    <source>
        <strain evidence="10 11">DSM 14713</strain>
    </source>
</reference>
<comment type="subcellular location">
    <subcellularLocation>
        <location evidence="1">Secreted</location>
    </subcellularLocation>
</comment>
<dbReference type="EMBL" id="CP022163">
    <property type="protein sequence ID" value="ATB31208.1"/>
    <property type="molecule type" value="Genomic_DNA"/>
</dbReference>
<dbReference type="Gene3D" id="3.40.50.410">
    <property type="entry name" value="von Willebrand factor, type A domain"/>
    <property type="match status" value="1"/>
</dbReference>
<accession>A0A250IIX3</accession>
<keyword evidence="4" id="KW-0325">Glycoprotein</keyword>
<gene>
    <name evidence="10" type="ORF">MEBOL_004670</name>
</gene>
<evidence type="ECO:0000256" key="5">
    <source>
        <dbReference type="SAM" id="MobiDB-lite"/>
    </source>
</evidence>
<evidence type="ECO:0008006" key="12">
    <source>
        <dbReference type="Google" id="ProtNLM"/>
    </source>
</evidence>
<proteinExistence type="predicted"/>
<dbReference type="AlphaFoldDB" id="A0A250IIX3"/>
<dbReference type="Proteomes" id="UP000217289">
    <property type="component" value="Chromosome"/>
</dbReference>
<dbReference type="SUPFAM" id="SSF53300">
    <property type="entry name" value="vWA-like"/>
    <property type="match status" value="1"/>
</dbReference>
<dbReference type="InterPro" id="IPR056475">
    <property type="entry name" value="GBD_Hemicentin/VWA7"/>
</dbReference>
<dbReference type="OrthoDB" id="9805121at2"/>
<keyword evidence="11" id="KW-1185">Reference proteome</keyword>
<dbReference type="GO" id="GO:0005576">
    <property type="term" value="C:extracellular region"/>
    <property type="evidence" value="ECO:0007669"/>
    <property type="project" value="UniProtKB-SubCell"/>
</dbReference>
<dbReference type="Pfam" id="PF25106">
    <property type="entry name" value="VWA_4"/>
    <property type="match status" value="1"/>
</dbReference>
<protein>
    <recommendedName>
        <fullName evidence="12">VWFA domain-containing protein</fullName>
    </recommendedName>
</protein>
<feature type="domain" description="VWA7 N-terminal" evidence="9">
    <location>
        <begin position="14"/>
        <end position="238"/>
    </location>
</feature>
<dbReference type="Pfam" id="PF23560">
    <property type="entry name" value="GBD_Hemicentin"/>
    <property type="match status" value="1"/>
</dbReference>
<evidence type="ECO:0000313" key="11">
    <source>
        <dbReference type="Proteomes" id="UP000217289"/>
    </source>
</evidence>
<dbReference type="KEGG" id="mbd:MEBOL_004670"/>
<evidence type="ECO:0000256" key="2">
    <source>
        <dbReference type="ARBA" id="ARBA00022525"/>
    </source>
</evidence>
<feature type="domain" description="Hemicentin-1-like von Willebrand factor A" evidence="8">
    <location>
        <begin position="249"/>
        <end position="405"/>
    </location>
</feature>
<dbReference type="InterPro" id="IPR052577">
    <property type="entry name" value="VWA7"/>
</dbReference>
<keyword evidence="2" id="KW-0964">Secreted</keyword>
<evidence type="ECO:0000259" key="7">
    <source>
        <dbReference type="Pfam" id="PF23619"/>
    </source>
</evidence>
<dbReference type="Pfam" id="PF23619">
    <property type="entry name" value="Ig_VWA7"/>
    <property type="match status" value="1"/>
</dbReference>
<sequence length="735" mass="77436">MGVTHEDLTQRAMEELGAEFFATEHSTRGMRSATEEIWKANAEVDDDQTNGFKHFDGESFVAGKQRLVSLFEGTLRSLRAEDAQGGRRQLGQALHTLQDFYAHSNWIESGHSGALSSLWRPEQPLPTFAGEDTPTCEACEFVIISDGSLLVDCGHNLSTVALTSGFYGGENEVPRHASKCRHGGPTDTGPGPFGGINKDTRLQTLSPHHPLHDAAADSALEASKQFIRDLQGQLTERQLKLLFGVGPTLTVAVDTSAGMGNLLLQATRQLARLIESRIGTEQEPLRYVLVPFQGASASSVRVTSDPREFQSALAALGSSARSSCSAPSMTAVLQALEASSDEGDLFLLTQSRASDDSLASTVSGLAQRKHTRIHALLAGSCGGAASTEAAYQRLAEETGGQVFSLRATEAAVFAHLVDATVRANAVTLLALSDARGGGRSLSVPVDASLSQVTFSLSGSPSLRLTRPDGSLVSARDPGVRIAQGATGILVTVLAPAPGIWSATLTPAGAFSFQVLGESPMDVDRFEFVEAMGRLGHQGYLAPPGLPVLSSLLATARLSGDIASARFELRSPEGVLLQTLVLAPEPGGSPLEFFGPAGLSSQPFVVYGVGRSSTGDTWQRVLPGALRPRTVRLLAPATQGLLPGSRAVVSFQVHNTGAPNLFRPSVRTDPRFGARVTPDLLVLGQGQVGVFTVQWEVPRDAAPGMTATLRTTVESLAPQGMENFADVVGVVAGAPR</sequence>
<evidence type="ECO:0000313" key="10">
    <source>
        <dbReference type="EMBL" id="ATB31208.1"/>
    </source>
</evidence>